<dbReference type="Proteomes" id="UP000830375">
    <property type="component" value="Unassembled WGS sequence"/>
</dbReference>
<evidence type="ECO:0000259" key="8">
    <source>
        <dbReference type="PROSITE" id="PS50878"/>
    </source>
</evidence>
<dbReference type="SUPFAM" id="SSF56672">
    <property type="entry name" value="DNA/RNA polymerases"/>
    <property type="match status" value="1"/>
</dbReference>
<keyword evidence="6" id="KW-0378">Hydrolase</keyword>
<evidence type="ECO:0000256" key="4">
    <source>
        <dbReference type="ARBA" id="ARBA00022695"/>
    </source>
</evidence>
<evidence type="ECO:0000256" key="2">
    <source>
        <dbReference type="ARBA" id="ARBA00012180"/>
    </source>
</evidence>
<dbReference type="PROSITE" id="PS50878">
    <property type="entry name" value="RT_POL"/>
    <property type="match status" value="1"/>
</dbReference>
<dbReference type="InterPro" id="IPR043502">
    <property type="entry name" value="DNA/RNA_pol_sf"/>
</dbReference>
<dbReference type="InterPro" id="IPR021109">
    <property type="entry name" value="Peptidase_aspartic_dom_sf"/>
</dbReference>
<dbReference type="Pfam" id="PF00078">
    <property type="entry name" value="RVT_1"/>
    <property type="match status" value="1"/>
</dbReference>
<keyword evidence="6" id="KW-0255">Endonuclease</keyword>
<keyword evidence="3" id="KW-0808">Transferase</keyword>
<dbReference type="Gene3D" id="3.10.10.10">
    <property type="entry name" value="HIV Type 1 Reverse Transcriptase, subunit A, domain 1"/>
    <property type="match status" value="1"/>
</dbReference>
<dbReference type="CDD" id="cd01647">
    <property type="entry name" value="RT_LTR"/>
    <property type="match status" value="1"/>
</dbReference>
<evidence type="ECO:0000256" key="5">
    <source>
        <dbReference type="ARBA" id="ARBA00022722"/>
    </source>
</evidence>
<evidence type="ECO:0000256" key="7">
    <source>
        <dbReference type="ARBA" id="ARBA00023268"/>
    </source>
</evidence>
<dbReference type="EMBL" id="JACTAM010002496">
    <property type="protein sequence ID" value="KAI2644528.1"/>
    <property type="molecule type" value="Genomic_DNA"/>
</dbReference>
<gene>
    <name evidence="9" type="ORF">H4Q32_031092</name>
</gene>
<evidence type="ECO:0000313" key="10">
    <source>
        <dbReference type="Proteomes" id="UP000830375"/>
    </source>
</evidence>
<keyword evidence="7" id="KW-0511">Multifunctional enzyme</keyword>
<comment type="caution">
    <text evidence="9">The sequence shown here is derived from an EMBL/GenBank/DDBJ whole genome shotgun (WGS) entry which is preliminary data.</text>
</comment>
<dbReference type="InterPro" id="IPR050951">
    <property type="entry name" value="Retrovirus_Pol_polyprotein"/>
</dbReference>
<evidence type="ECO:0000256" key="1">
    <source>
        <dbReference type="ARBA" id="ARBA00010879"/>
    </source>
</evidence>
<keyword evidence="5" id="KW-0540">Nuclease</keyword>
<evidence type="ECO:0000313" key="9">
    <source>
        <dbReference type="EMBL" id="KAI2644528.1"/>
    </source>
</evidence>
<dbReference type="Pfam" id="PF17919">
    <property type="entry name" value="RT_RNaseH_2"/>
    <property type="match status" value="1"/>
</dbReference>
<dbReference type="Gene3D" id="3.30.70.270">
    <property type="match status" value="1"/>
</dbReference>
<dbReference type="Gene3D" id="3.10.20.370">
    <property type="match status" value="1"/>
</dbReference>
<feature type="domain" description="Reverse transcriptase" evidence="8">
    <location>
        <begin position="188"/>
        <end position="365"/>
    </location>
</feature>
<keyword evidence="4" id="KW-0548">Nucleotidyltransferase</keyword>
<sequence>MCHSKSVREVIETVAQTQYFLGAVTNSQRNDEQWSVRISIGKTPDKFKIDTGADANIMCEETFSTLNPRRMLEHSNVTLCSPGGQLECVGKFQFSTTYKGSVYTFPVYVIHGQNVNNLISRSTASSMGLVKRTEEVHNAFGEHGTLKTDPVKIQLKENAQPYAIHTARRVPLPLILKVKEELRRMEGNGVIEPVTDPTDWCAPMVPVPKPNGKVRICVDLKKLNEAVKRERYVLPTAEEIIAKLSSATVSLSLDAASGFWQIPLHPESSKLTTFITPFGRHSFKHLPFGITSAPEIFQRKMAETLLGLEGVYVYMDDILVYGDTMEQHDQRLTKVLERIESAGLKLNHEKCLLRQQQLHSLGHLIDKSGMRGQSSPSSAVWTWTYPQEAAFQRIKDILSTSPVLTFYNVSLPTAVSADASSHGIGGVLLQLHDGDWKPVAYCSRSLSEAETRYAQIEKECLANV</sequence>
<keyword evidence="10" id="KW-1185">Reference proteome</keyword>
<comment type="similarity">
    <text evidence="1">Belongs to the beta type-B retroviral polymerase family. HERV class-II K(HML-2) pol subfamily.</text>
</comment>
<name>A0ABQ8L1B5_LABRO</name>
<accession>A0ABQ8L1B5</accession>
<dbReference type="InterPro" id="IPR000477">
    <property type="entry name" value="RT_dom"/>
</dbReference>
<dbReference type="InterPro" id="IPR043128">
    <property type="entry name" value="Rev_trsase/Diguanyl_cyclase"/>
</dbReference>
<organism evidence="9 10">
    <name type="scientific">Labeo rohita</name>
    <name type="common">Indian major carp</name>
    <name type="synonym">Cyprinus rohita</name>
    <dbReference type="NCBI Taxonomy" id="84645"/>
    <lineage>
        <taxon>Eukaryota</taxon>
        <taxon>Metazoa</taxon>
        <taxon>Chordata</taxon>
        <taxon>Craniata</taxon>
        <taxon>Vertebrata</taxon>
        <taxon>Euteleostomi</taxon>
        <taxon>Actinopterygii</taxon>
        <taxon>Neopterygii</taxon>
        <taxon>Teleostei</taxon>
        <taxon>Ostariophysi</taxon>
        <taxon>Cypriniformes</taxon>
        <taxon>Cyprinidae</taxon>
        <taxon>Labeoninae</taxon>
        <taxon>Labeonini</taxon>
        <taxon>Labeo</taxon>
    </lineage>
</organism>
<dbReference type="SUPFAM" id="SSF50630">
    <property type="entry name" value="Acid proteases"/>
    <property type="match status" value="1"/>
</dbReference>
<dbReference type="InterPro" id="IPR041577">
    <property type="entry name" value="RT_RNaseH_2"/>
</dbReference>
<evidence type="ECO:0000256" key="3">
    <source>
        <dbReference type="ARBA" id="ARBA00022679"/>
    </source>
</evidence>
<dbReference type="PANTHER" id="PTHR37984:SF5">
    <property type="entry name" value="PROTEIN NYNRIN-LIKE"/>
    <property type="match status" value="1"/>
</dbReference>
<evidence type="ECO:0000256" key="6">
    <source>
        <dbReference type="ARBA" id="ARBA00022759"/>
    </source>
</evidence>
<protein>
    <recommendedName>
        <fullName evidence="2">ribonuclease H</fullName>
        <ecNumber evidence="2">3.1.26.4</ecNumber>
    </recommendedName>
</protein>
<dbReference type="EC" id="3.1.26.4" evidence="2"/>
<proteinExistence type="inferred from homology"/>
<reference evidence="9 10" key="1">
    <citation type="submission" date="2022-01" db="EMBL/GenBank/DDBJ databases">
        <title>A high-quality chromosome-level genome assembly of rohu carp, Labeo rohita.</title>
        <authorList>
            <person name="Arick M.A. II"/>
            <person name="Hsu C.-Y."/>
            <person name="Magbanua Z."/>
            <person name="Pechanova O."/>
            <person name="Grover C."/>
            <person name="Miller E."/>
            <person name="Thrash A."/>
            <person name="Ezzel L."/>
            <person name="Alam S."/>
            <person name="Benzie J."/>
            <person name="Hamilton M."/>
            <person name="Karsi A."/>
            <person name="Lawrence M.L."/>
            <person name="Peterson D.G."/>
        </authorList>
    </citation>
    <scope>NUCLEOTIDE SEQUENCE [LARGE SCALE GENOMIC DNA]</scope>
    <source>
        <strain evidence="10">BAU-BD-2019</strain>
        <tissue evidence="9">Blood</tissue>
    </source>
</reference>
<dbReference type="PANTHER" id="PTHR37984">
    <property type="entry name" value="PROTEIN CBG26694"/>
    <property type="match status" value="1"/>
</dbReference>